<comment type="caution">
    <text evidence="2">The sequence shown here is derived from an EMBL/GenBank/DDBJ whole genome shotgun (WGS) entry which is preliminary data.</text>
</comment>
<proteinExistence type="predicted"/>
<evidence type="ECO:0008006" key="4">
    <source>
        <dbReference type="Google" id="ProtNLM"/>
    </source>
</evidence>
<accession>A0A9W6D9A0</accession>
<dbReference type="EMBL" id="BQXY01000001">
    <property type="protein sequence ID" value="GKU24090.1"/>
    <property type="molecule type" value="Genomic_DNA"/>
</dbReference>
<keyword evidence="1" id="KW-0812">Transmembrane</keyword>
<protein>
    <recommendedName>
        <fullName evidence="4">Cytochrome C biogenesis protein transmembrane region</fullName>
    </recommendedName>
</protein>
<keyword evidence="1" id="KW-1133">Transmembrane helix</keyword>
<gene>
    <name evidence="2" type="ORF">CFOLD11_09160</name>
</gene>
<keyword evidence="3" id="KW-1185">Reference proteome</keyword>
<dbReference type="Gene3D" id="3.40.30.10">
    <property type="entry name" value="Glutaredoxin"/>
    <property type="match status" value="1"/>
</dbReference>
<dbReference type="SUPFAM" id="SSF52833">
    <property type="entry name" value="Thioredoxin-like"/>
    <property type="match status" value="1"/>
</dbReference>
<sequence length="386" mass="43815">MKKKRILYSICFSLILVLSILVSRSDKVDAVAKTTTITGIYFSVPLCGECIEDKKVLNEISSNSSILKLKYKFNFKEYSLNEDQNLKLLQQYYEYYKVPKDEQSVPILFVADKYYKGKDEIKNLLPKLLLDENVKETPVLGKSDSINYFSVKDTLSIFVVGLLNGLNPCSISMLLFFLTIINSKNAGIKRMGFAFVVGKFITYLLLGSLLYSSISKLNVGYYKVGLKIVFILFSSLLIYLNMKDFLSIKKNDYKHIKNQLPKKVRSYNHKLINNLLEGKNSYILILLCFIVGIAVSIGEFMCTGQIYVATLAYMVRSSTQFSLIAFFQLIIYSSAFCIPPLIITLLIDRGTSIFDVSDIMRSKLHYIKLANSIVIAILCIAAVIFF</sequence>
<feature type="transmembrane region" description="Helical" evidence="1">
    <location>
        <begin position="282"/>
        <end position="315"/>
    </location>
</feature>
<evidence type="ECO:0000313" key="2">
    <source>
        <dbReference type="EMBL" id="GKU24090.1"/>
    </source>
</evidence>
<feature type="transmembrane region" description="Helical" evidence="1">
    <location>
        <begin position="220"/>
        <end position="240"/>
    </location>
</feature>
<name>A0A9W6D9A0_9CLOT</name>
<keyword evidence="1" id="KW-0472">Membrane</keyword>
<dbReference type="AlphaFoldDB" id="A0A9W6D9A0"/>
<dbReference type="RefSeq" id="WP_261851111.1">
    <property type="nucleotide sequence ID" value="NZ_BQXY01000001.1"/>
</dbReference>
<feature type="transmembrane region" description="Helical" evidence="1">
    <location>
        <begin position="155"/>
        <end position="181"/>
    </location>
</feature>
<reference evidence="2" key="1">
    <citation type="journal article" date="2023" name="Int. J. Syst. Evol. Microbiol.">
        <title>&lt;i&gt;Clostridium folliculivorans&lt;/i&gt; sp. nov., isolated from soil samples of an organic paddy in Japan.</title>
        <authorList>
            <person name="Tazawa J."/>
            <person name="Kobayashi H."/>
            <person name="Tanizawa Y."/>
            <person name="Uchino A."/>
            <person name="Tanaka F."/>
            <person name="Urashima Y."/>
            <person name="Miura S."/>
            <person name="Sakamoto M."/>
            <person name="Ohkuma M."/>
            <person name="Tohno M."/>
        </authorList>
    </citation>
    <scope>NUCLEOTIDE SEQUENCE</scope>
    <source>
        <strain evidence="2">D1-1</strain>
    </source>
</reference>
<dbReference type="Proteomes" id="UP001057868">
    <property type="component" value="Unassembled WGS sequence"/>
</dbReference>
<feature type="transmembrane region" description="Helical" evidence="1">
    <location>
        <begin position="366"/>
        <end position="385"/>
    </location>
</feature>
<evidence type="ECO:0000313" key="3">
    <source>
        <dbReference type="Proteomes" id="UP001057868"/>
    </source>
</evidence>
<dbReference type="PROSITE" id="PS51354">
    <property type="entry name" value="GLUTAREDOXIN_2"/>
    <property type="match status" value="1"/>
</dbReference>
<organism evidence="2 3">
    <name type="scientific">Clostridium folliculivorans</name>
    <dbReference type="NCBI Taxonomy" id="2886038"/>
    <lineage>
        <taxon>Bacteria</taxon>
        <taxon>Bacillati</taxon>
        <taxon>Bacillota</taxon>
        <taxon>Clostridia</taxon>
        <taxon>Eubacteriales</taxon>
        <taxon>Clostridiaceae</taxon>
        <taxon>Clostridium</taxon>
    </lineage>
</organism>
<evidence type="ECO:0000256" key="1">
    <source>
        <dbReference type="SAM" id="Phobius"/>
    </source>
</evidence>
<feature type="transmembrane region" description="Helical" evidence="1">
    <location>
        <begin position="193"/>
        <end position="214"/>
    </location>
</feature>
<dbReference type="InterPro" id="IPR036249">
    <property type="entry name" value="Thioredoxin-like_sf"/>
</dbReference>
<feature type="transmembrane region" description="Helical" evidence="1">
    <location>
        <begin position="321"/>
        <end position="346"/>
    </location>
</feature>